<comment type="similarity">
    <text evidence="1 6">Belongs to the sigma-70 factor family. ECF subfamily.</text>
</comment>
<dbReference type="InterPro" id="IPR014327">
    <property type="entry name" value="RNA_pol_sigma70_bacteroid"/>
</dbReference>
<dbReference type="InterPro" id="IPR013324">
    <property type="entry name" value="RNA_pol_sigma_r3/r4-like"/>
</dbReference>
<keyword evidence="3 6" id="KW-0731">Sigma factor</keyword>
<evidence type="ECO:0000313" key="10">
    <source>
        <dbReference type="Proteomes" id="UP000653730"/>
    </source>
</evidence>
<accession>A0A926Q2I2</accession>
<dbReference type="InterPro" id="IPR007627">
    <property type="entry name" value="RNA_pol_sigma70_r2"/>
</dbReference>
<keyword evidence="7" id="KW-0812">Transmembrane</keyword>
<name>A0A926Q2I2_9FLAO</name>
<reference evidence="9 10" key="1">
    <citation type="submission" date="2020-09" db="EMBL/GenBank/DDBJ databases">
        <title>Sinomicrobium weinanense sp. nov., a halophilic bacteria isolated from saline-alkali soil.</title>
        <authorList>
            <person name="Wu P."/>
            <person name="Ren H."/>
            <person name="Mei Y."/>
            <person name="Liang Y."/>
            <person name="Chen Z."/>
        </authorList>
    </citation>
    <scope>NUCLEOTIDE SEQUENCE [LARGE SCALE GENOMIC DNA]</scope>
    <source>
        <strain evidence="9 10">FJxs</strain>
    </source>
</reference>
<evidence type="ECO:0000256" key="4">
    <source>
        <dbReference type="ARBA" id="ARBA00023125"/>
    </source>
</evidence>
<gene>
    <name evidence="9" type="ORF">IBL28_11280</name>
</gene>
<dbReference type="CDD" id="cd06171">
    <property type="entry name" value="Sigma70_r4"/>
    <property type="match status" value="1"/>
</dbReference>
<dbReference type="NCBIfam" id="TIGR02985">
    <property type="entry name" value="Sig70_bacteroi1"/>
    <property type="match status" value="1"/>
</dbReference>
<keyword evidence="7" id="KW-0472">Membrane</keyword>
<dbReference type="Pfam" id="PF04542">
    <property type="entry name" value="Sigma70_r2"/>
    <property type="match status" value="1"/>
</dbReference>
<feature type="domain" description="HTH luxR-type" evidence="8">
    <location>
        <begin position="114"/>
        <end position="176"/>
    </location>
</feature>
<evidence type="ECO:0000256" key="2">
    <source>
        <dbReference type="ARBA" id="ARBA00023015"/>
    </source>
</evidence>
<dbReference type="InterPro" id="IPR036388">
    <property type="entry name" value="WH-like_DNA-bd_sf"/>
</dbReference>
<keyword evidence="10" id="KW-1185">Reference proteome</keyword>
<proteinExistence type="inferred from homology"/>
<dbReference type="Pfam" id="PF08281">
    <property type="entry name" value="Sigma70_r4_2"/>
    <property type="match status" value="1"/>
</dbReference>
<dbReference type="GO" id="GO:0016987">
    <property type="term" value="F:sigma factor activity"/>
    <property type="evidence" value="ECO:0007669"/>
    <property type="project" value="UniProtKB-KW"/>
</dbReference>
<dbReference type="InterPro" id="IPR000792">
    <property type="entry name" value="Tscrpt_reg_LuxR_C"/>
</dbReference>
<dbReference type="PROSITE" id="PS01063">
    <property type="entry name" value="SIGMA70_ECF"/>
    <property type="match status" value="1"/>
</dbReference>
<evidence type="ECO:0000256" key="7">
    <source>
        <dbReference type="SAM" id="Phobius"/>
    </source>
</evidence>
<comment type="caution">
    <text evidence="9">The sequence shown here is derived from an EMBL/GenBank/DDBJ whole genome shotgun (WGS) entry which is preliminary data.</text>
</comment>
<dbReference type="SUPFAM" id="SSF88946">
    <property type="entry name" value="Sigma2 domain of RNA polymerase sigma factors"/>
    <property type="match status" value="1"/>
</dbReference>
<dbReference type="Gene3D" id="1.10.10.10">
    <property type="entry name" value="Winged helix-like DNA-binding domain superfamily/Winged helix DNA-binding domain"/>
    <property type="match status" value="1"/>
</dbReference>
<evidence type="ECO:0000256" key="1">
    <source>
        <dbReference type="ARBA" id="ARBA00010641"/>
    </source>
</evidence>
<evidence type="ECO:0000259" key="8">
    <source>
        <dbReference type="SMART" id="SM00421"/>
    </source>
</evidence>
<keyword evidence="2 6" id="KW-0805">Transcription regulation</keyword>
<dbReference type="GO" id="GO:0006352">
    <property type="term" value="P:DNA-templated transcription initiation"/>
    <property type="evidence" value="ECO:0007669"/>
    <property type="project" value="InterPro"/>
</dbReference>
<dbReference type="SUPFAM" id="SSF88659">
    <property type="entry name" value="Sigma3 and sigma4 domains of RNA polymerase sigma factors"/>
    <property type="match status" value="1"/>
</dbReference>
<dbReference type="PANTHER" id="PTHR43133:SF46">
    <property type="entry name" value="RNA POLYMERASE SIGMA-70 FACTOR ECF SUBFAMILY"/>
    <property type="match status" value="1"/>
</dbReference>
<dbReference type="InterPro" id="IPR013325">
    <property type="entry name" value="RNA_pol_sigma_r2"/>
</dbReference>
<evidence type="ECO:0000256" key="6">
    <source>
        <dbReference type="RuleBase" id="RU000716"/>
    </source>
</evidence>
<protein>
    <recommendedName>
        <fullName evidence="6">RNA polymerase sigma factor</fullName>
    </recommendedName>
</protein>
<dbReference type="InterPro" id="IPR014284">
    <property type="entry name" value="RNA_pol_sigma-70_dom"/>
</dbReference>
<keyword evidence="5 6" id="KW-0804">Transcription</keyword>
<feature type="transmembrane region" description="Helical" evidence="7">
    <location>
        <begin position="163"/>
        <end position="181"/>
    </location>
</feature>
<dbReference type="SMART" id="SM00421">
    <property type="entry name" value="HTH_LUXR"/>
    <property type="match status" value="1"/>
</dbReference>
<dbReference type="EMBL" id="JACVDC010000030">
    <property type="protein sequence ID" value="MBC9796553.1"/>
    <property type="molecule type" value="Genomic_DNA"/>
</dbReference>
<dbReference type="InterPro" id="IPR039425">
    <property type="entry name" value="RNA_pol_sigma-70-like"/>
</dbReference>
<dbReference type="GO" id="GO:0003677">
    <property type="term" value="F:DNA binding"/>
    <property type="evidence" value="ECO:0007669"/>
    <property type="project" value="UniProtKB-KW"/>
</dbReference>
<keyword evidence="4 6" id="KW-0238">DNA-binding</keyword>
<sequence>MEHREAAFRKLFDLYRHDIYAYGKSILKHDEYAEEIVQDVFLKIWLNREKLDPELSFRSYIFAITRNLAINFLHKAANDARLREEVFYKSQESYNPAENNIDAAYYDRIKQQAIDILSPRRRQIFELSRNRGMSYEEISKELGISVSTVKNQMSAALETIRNFLFAHSDLTLIITFIAFGWL</sequence>
<dbReference type="AlphaFoldDB" id="A0A926Q2I2"/>
<evidence type="ECO:0000256" key="3">
    <source>
        <dbReference type="ARBA" id="ARBA00023082"/>
    </source>
</evidence>
<keyword evidence="7" id="KW-1133">Transmembrane helix</keyword>
<organism evidence="9 10">
    <name type="scientific">Sinomicrobium weinanense</name>
    <dbReference type="NCBI Taxonomy" id="2842200"/>
    <lineage>
        <taxon>Bacteria</taxon>
        <taxon>Pseudomonadati</taxon>
        <taxon>Bacteroidota</taxon>
        <taxon>Flavobacteriia</taxon>
        <taxon>Flavobacteriales</taxon>
        <taxon>Flavobacteriaceae</taxon>
        <taxon>Sinomicrobium</taxon>
    </lineage>
</organism>
<dbReference type="Proteomes" id="UP000653730">
    <property type="component" value="Unassembled WGS sequence"/>
</dbReference>
<dbReference type="NCBIfam" id="TIGR02937">
    <property type="entry name" value="sigma70-ECF"/>
    <property type="match status" value="1"/>
</dbReference>
<evidence type="ECO:0000313" key="9">
    <source>
        <dbReference type="EMBL" id="MBC9796553.1"/>
    </source>
</evidence>
<dbReference type="InterPro" id="IPR013249">
    <property type="entry name" value="RNA_pol_sigma70_r4_t2"/>
</dbReference>
<dbReference type="InterPro" id="IPR000838">
    <property type="entry name" value="RNA_pol_sigma70_ECF_CS"/>
</dbReference>
<dbReference type="PANTHER" id="PTHR43133">
    <property type="entry name" value="RNA POLYMERASE ECF-TYPE SIGMA FACTO"/>
    <property type="match status" value="1"/>
</dbReference>
<dbReference type="Gene3D" id="1.10.1740.10">
    <property type="match status" value="1"/>
</dbReference>
<evidence type="ECO:0000256" key="5">
    <source>
        <dbReference type="ARBA" id="ARBA00023163"/>
    </source>
</evidence>